<comment type="caution">
    <text evidence="4">The sequence shown here is derived from an EMBL/GenBank/DDBJ whole genome shotgun (WGS) entry which is preliminary data.</text>
</comment>
<organism evidence="4 5">
    <name type="scientific">Nocardia nova</name>
    <dbReference type="NCBI Taxonomy" id="37330"/>
    <lineage>
        <taxon>Bacteria</taxon>
        <taxon>Bacillati</taxon>
        <taxon>Actinomycetota</taxon>
        <taxon>Actinomycetes</taxon>
        <taxon>Mycobacteriales</taxon>
        <taxon>Nocardiaceae</taxon>
        <taxon>Nocardia</taxon>
    </lineage>
</organism>
<dbReference type="RefSeq" id="WP_104363902.1">
    <property type="nucleotide sequence ID" value="NZ_PSZD01000015.1"/>
</dbReference>
<keyword evidence="1" id="KW-0472">Membrane</keyword>
<dbReference type="PANTHER" id="PTHR33371:SF19">
    <property type="entry name" value="MCE-FAMILY PROTEIN MCE4A"/>
    <property type="match status" value="1"/>
</dbReference>
<dbReference type="Proteomes" id="UP000238356">
    <property type="component" value="Unassembled WGS sequence"/>
</dbReference>
<feature type="transmembrane region" description="Helical" evidence="1">
    <location>
        <begin position="12"/>
        <end position="36"/>
    </location>
</feature>
<dbReference type="PANTHER" id="PTHR33371">
    <property type="entry name" value="INTERMEMBRANE PHOSPHOLIPID TRANSPORT SYSTEM BINDING PROTEIN MLAD-RELATED"/>
    <property type="match status" value="1"/>
</dbReference>
<keyword evidence="1" id="KW-1133">Transmembrane helix</keyword>
<sequence length="392" mass="40904">MTTISEGSRSRFRAAGIGVAMIALLLALTVLSVAIYKDAFTSTAKVVIRTDRSGLMMDAGSQVEISGKVVGRVTGVSIHDTGTTIEMALQSDQLKWIPANVGAELSTSTLFGRKYVSLVRPAHPSARRLAAGAVIDAREVSVEFQDVLGKLMSVLEQVDPAQVDTVLTQSATAVRSRGGELGRSLQTLSSYLHEFNGSIPTLQRDLPKLADNADTLAALSPDLLGVLNNGAVTGQTVTDKQSALAAFLLSFTGLGNTGNTFFTASRQALPGAVEALDPVTGVLADYAPEYQCLLSGLVQADDYLTHTLGGARPGLNILGTIPMGDPPYTQGNLPKVGDVSGPPSCYGSHDGVTAADPGHTDFDDGSRAYETPPSEAPGFGADIAELLFGRIK</sequence>
<dbReference type="NCBIfam" id="TIGR00996">
    <property type="entry name" value="Mtu_fam_mce"/>
    <property type="match status" value="1"/>
</dbReference>
<dbReference type="GO" id="GO:0051701">
    <property type="term" value="P:biological process involved in interaction with host"/>
    <property type="evidence" value="ECO:0007669"/>
    <property type="project" value="TreeGrafter"/>
</dbReference>
<evidence type="ECO:0000259" key="3">
    <source>
        <dbReference type="Pfam" id="PF11887"/>
    </source>
</evidence>
<proteinExistence type="predicted"/>
<dbReference type="EMBL" id="PSZD01000015">
    <property type="protein sequence ID" value="PPJ25560.1"/>
    <property type="molecule type" value="Genomic_DNA"/>
</dbReference>
<evidence type="ECO:0000259" key="2">
    <source>
        <dbReference type="Pfam" id="PF02470"/>
    </source>
</evidence>
<evidence type="ECO:0000256" key="1">
    <source>
        <dbReference type="SAM" id="Phobius"/>
    </source>
</evidence>
<keyword evidence="1" id="KW-0812">Transmembrane</keyword>
<protein>
    <submittedName>
        <fullName evidence="4">Mammalian cell entry protein</fullName>
    </submittedName>
</protein>
<gene>
    <name evidence="4" type="ORF">C5F51_22225</name>
</gene>
<dbReference type="InterPro" id="IPR024516">
    <property type="entry name" value="Mce_C"/>
</dbReference>
<evidence type="ECO:0000313" key="4">
    <source>
        <dbReference type="EMBL" id="PPJ25560.1"/>
    </source>
</evidence>
<feature type="domain" description="Mce/MlaD" evidence="2">
    <location>
        <begin position="45"/>
        <end position="119"/>
    </location>
</feature>
<evidence type="ECO:0000313" key="5">
    <source>
        <dbReference type="Proteomes" id="UP000238356"/>
    </source>
</evidence>
<dbReference type="InterPro" id="IPR052336">
    <property type="entry name" value="MlaD_Phospholipid_Transporter"/>
</dbReference>
<dbReference type="AlphaFoldDB" id="A0A2S6A1W1"/>
<dbReference type="InterPro" id="IPR003399">
    <property type="entry name" value="Mce/MlaD"/>
</dbReference>
<dbReference type="InterPro" id="IPR005693">
    <property type="entry name" value="Mce"/>
</dbReference>
<accession>A0A2S6A1W1</accession>
<dbReference type="GO" id="GO:0005576">
    <property type="term" value="C:extracellular region"/>
    <property type="evidence" value="ECO:0007669"/>
    <property type="project" value="TreeGrafter"/>
</dbReference>
<dbReference type="Pfam" id="PF11887">
    <property type="entry name" value="Mce4_CUP1"/>
    <property type="match status" value="1"/>
</dbReference>
<feature type="domain" description="Mammalian cell entry C-terminal" evidence="3">
    <location>
        <begin position="125"/>
        <end position="342"/>
    </location>
</feature>
<name>A0A2S6A1W1_9NOCA</name>
<reference evidence="4 5" key="1">
    <citation type="submission" date="2018-02" db="EMBL/GenBank/DDBJ databases">
        <title>8 Nocardia nova and 1 Nocardia cyriacigeorgica strain used for evolution to TMP-SMX.</title>
        <authorList>
            <person name="Mehta H."/>
            <person name="Weng J."/>
            <person name="Shamoo Y."/>
        </authorList>
    </citation>
    <scope>NUCLEOTIDE SEQUENCE [LARGE SCALE GENOMIC DNA]</scope>
    <source>
        <strain evidence="4 5">BAA2227</strain>
    </source>
</reference>
<keyword evidence="5" id="KW-1185">Reference proteome</keyword>
<dbReference type="Pfam" id="PF02470">
    <property type="entry name" value="MlaD"/>
    <property type="match status" value="1"/>
</dbReference>